<proteinExistence type="predicted"/>
<keyword evidence="1" id="KW-1133">Transmembrane helix</keyword>
<name>A0A4Z1CMF3_9ACTN</name>
<protein>
    <submittedName>
        <fullName evidence="2">Uncharacterized protein</fullName>
    </submittedName>
</protein>
<keyword evidence="1" id="KW-0812">Transmembrane</keyword>
<reference evidence="2 3" key="1">
    <citation type="submission" date="2019-04" db="EMBL/GenBank/DDBJ databases">
        <title>Three New Species of Nocardioides, Nocardioides euryhalodurans sp. nov., Nocardioides seonyuensis sp. nov. and Nocardioides eburneoflavus sp. nov. Isolated from Soil.</title>
        <authorList>
            <person name="Roh S.G."/>
            <person name="Lee C."/>
            <person name="Kim M.-K."/>
            <person name="Kim S.B."/>
        </authorList>
    </citation>
    <scope>NUCLEOTIDE SEQUENCE [LARGE SCALE GENOMIC DNA]</scope>
    <source>
        <strain evidence="2 3">MMS17-SY213</strain>
    </source>
</reference>
<gene>
    <name evidence="2" type="ORF">EXE59_11220</name>
</gene>
<keyword evidence="3" id="KW-1185">Reference proteome</keyword>
<dbReference type="RefSeq" id="WP_135838979.1">
    <property type="nucleotide sequence ID" value="NZ_SRRO01000001.1"/>
</dbReference>
<evidence type="ECO:0000256" key="1">
    <source>
        <dbReference type="SAM" id="Phobius"/>
    </source>
</evidence>
<evidence type="ECO:0000313" key="2">
    <source>
        <dbReference type="EMBL" id="TGN64469.1"/>
    </source>
</evidence>
<evidence type="ECO:0000313" key="3">
    <source>
        <dbReference type="Proteomes" id="UP000297496"/>
    </source>
</evidence>
<accession>A0A4Z1CMF3</accession>
<organism evidence="2 3">
    <name type="scientific">Nocardioides eburneiflavus</name>
    <dbReference type="NCBI Taxonomy" id="2518372"/>
    <lineage>
        <taxon>Bacteria</taxon>
        <taxon>Bacillati</taxon>
        <taxon>Actinomycetota</taxon>
        <taxon>Actinomycetes</taxon>
        <taxon>Propionibacteriales</taxon>
        <taxon>Nocardioidaceae</taxon>
        <taxon>Nocardioides</taxon>
    </lineage>
</organism>
<sequence length="104" mass="11029">MNTYSLASDSPRWWWLPATAGALGTAAATAILVVPATGTAPPVAPPAREVVVSPGTIVERPCYLARPGWNTVRGWEQPVCTTRLGVGRDTGPAYARRPAPDHRP</sequence>
<dbReference type="AlphaFoldDB" id="A0A4Z1CMF3"/>
<dbReference type="Proteomes" id="UP000297496">
    <property type="component" value="Unassembled WGS sequence"/>
</dbReference>
<feature type="transmembrane region" description="Helical" evidence="1">
    <location>
        <begin position="12"/>
        <end position="34"/>
    </location>
</feature>
<comment type="caution">
    <text evidence="2">The sequence shown here is derived from an EMBL/GenBank/DDBJ whole genome shotgun (WGS) entry which is preliminary data.</text>
</comment>
<dbReference type="EMBL" id="SRRO01000001">
    <property type="protein sequence ID" value="TGN64469.1"/>
    <property type="molecule type" value="Genomic_DNA"/>
</dbReference>
<keyword evidence="1" id="KW-0472">Membrane</keyword>